<dbReference type="InterPro" id="IPR058625">
    <property type="entry name" value="MdtA-like_BSH"/>
</dbReference>
<dbReference type="Gene3D" id="2.40.420.20">
    <property type="match status" value="1"/>
</dbReference>
<dbReference type="EMBL" id="SHNP01000004">
    <property type="protein sequence ID" value="MCX2974568.1"/>
    <property type="molecule type" value="Genomic_DNA"/>
</dbReference>
<dbReference type="SUPFAM" id="SSF111369">
    <property type="entry name" value="HlyD-like secretion proteins"/>
    <property type="match status" value="1"/>
</dbReference>
<comment type="caution">
    <text evidence="5">The sequence shown here is derived from an EMBL/GenBank/DDBJ whole genome shotgun (WGS) entry which is preliminary data.</text>
</comment>
<reference evidence="5" key="1">
    <citation type="submission" date="2019-02" db="EMBL/GenBank/DDBJ databases">
        <authorList>
            <person name="Li S.-H."/>
        </authorList>
    </citation>
    <scope>NUCLEOTIDE SEQUENCE</scope>
    <source>
        <strain evidence="5">IMCC8485</strain>
    </source>
</reference>
<keyword evidence="6" id="KW-1185">Reference proteome</keyword>
<gene>
    <name evidence="5" type="ORF">EYC87_13320</name>
</gene>
<evidence type="ECO:0000256" key="2">
    <source>
        <dbReference type="SAM" id="Coils"/>
    </source>
</evidence>
<dbReference type="Gene3D" id="2.40.50.100">
    <property type="match status" value="2"/>
</dbReference>
<dbReference type="NCBIfam" id="TIGR01730">
    <property type="entry name" value="RND_mfp"/>
    <property type="match status" value="1"/>
</dbReference>
<protein>
    <submittedName>
        <fullName evidence="5">Efflux RND transporter periplasmic adaptor subunit</fullName>
    </submittedName>
</protein>
<evidence type="ECO:0000259" key="4">
    <source>
        <dbReference type="Pfam" id="PF25989"/>
    </source>
</evidence>
<sequence>MSRLVKNLVVPLLVLAVAALTAYALINSRPPLPQRESTITVPVVEVREVQPGPVPVEMESRGIVTPRRNIELVSEVSGRVIWVDPGFLQGEEIAEGQLLLRIDPIDYEVARSEAEASLASAELSLAEVKVLVKKAAIAEAEAGVVAAKDRLRQARTDLANTEVRAPFNAVVDIKRVDLGQYVQAGSALMKLLSTGVAEVRLPLLASDVPFVKYGQDAEGKWQELTLTATFGNVQHSWQARLARLERRVDEQTRVFFLVAQVDQPYDKDLHSHILAMGLFVEAGFEGNAIPNAVRLPRSALHQQNYVYVVTDEKLARRDVTLIRREGDTVIVGEGLQPGDRVVLSRLDLMVDGMAVQIDG</sequence>
<organism evidence="5 6">
    <name type="scientific">Candidatus Seongchinamella marina</name>
    <dbReference type="NCBI Taxonomy" id="2518990"/>
    <lineage>
        <taxon>Bacteria</taxon>
        <taxon>Pseudomonadati</taxon>
        <taxon>Pseudomonadota</taxon>
        <taxon>Gammaproteobacteria</taxon>
        <taxon>Cellvibrionales</taxon>
        <taxon>Halieaceae</taxon>
        <taxon>Seongchinamella</taxon>
    </lineage>
</organism>
<proteinExistence type="inferred from homology"/>
<evidence type="ECO:0000256" key="1">
    <source>
        <dbReference type="ARBA" id="ARBA00009477"/>
    </source>
</evidence>
<name>A0ABT3SX59_9GAMM</name>
<keyword evidence="2" id="KW-0175">Coiled coil</keyword>
<dbReference type="Proteomes" id="UP001143307">
    <property type="component" value="Unassembled WGS sequence"/>
</dbReference>
<dbReference type="Pfam" id="PF25989">
    <property type="entry name" value="YknX_C"/>
    <property type="match status" value="1"/>
</dbReference>
<comment type="similarity">
    <text evidence="1">Belongs to the membrane fusion protein (MFP) (TC 8.A.1) family.</text>
</comment>
<evidence type="ECO:0000259" key="3">
    <source>
        <dbReference type="Pfam" id="PF25917"/>
    </source>
</evidence>
<feature type="domain" description="YknX-like C-terminal permuted SH3-like" evidence="4">
    <location>
        <begin position="293"/>
        <end position="356"/>
    </location>
</feature>
<dbReference type="InterPro" id="IPR006143">
    <property type="entry name" value="RND_pump_MFP"/>
</dbReference>
<dbReference type="Pfam" id="PF25917">
    <property type="entry name" value="BSH_RND"/>
    <property type="match status" value="1"/>
</dbReference>
<dbReference type="RefSeq" id="WP_279253314.1">
    <property type="nucleotide sequence ID" value="NZ_SHNP01000004.1"/>
</dbReference>
<evidence type="ECO:0000313" key="5">
    <source>
        <dbReference type="EMBL" id="MCX2974568.1"/>
    </source>
</evidence>
<feature type="coiled-coil region" evidence="2">
    <location>
        <begin position="137"/>
        <end position="164"/>
    </location>
</feature>
<dbReference type="InterPro" id="IPR058637">
    <property type="entry name" value="YknX-like_C"/>
</dbReference>
<accession>A0ABT3SX59</accession>
<feature type="domain" description="Multidrug resistance protein MdtA-like barrel-sandwich hybrid" evidence="3">
    <location>
        <begin position="69"/>
        <end position="189"/>
    </location>
</feature>
<evidence type="ECO:0000313" key="6">
    <source>
        <dbReference type="Proteomes" id="UP001143307"/>
    </source>
</evidence>
<dbReference type="Gene3D" id="1.10.287.470">
    <property type="entry name" value="Helix hairpin bin"/>
    <property type="match status" value="1"/>
</dbReference>
<dbReference type="PANTHER" id="PTHR30469">
    <property type="entry name" value="MULTIDRUG RESISTANCE PROTEIN MDTA"/>
    <property type="match status" value="1"/>
</dbReference>
<dbReference type="PANTHER" id="PTHR30469:SF12">
    <property type="entry name" value="MULTIDRUG RESISTANCE PROTEIN MDTA"/>
    <property type="match status" value="1"/>
</dbReference>